<protein>
    <submittedName>
        <fullName evidence="1">Uncharacterized protein</fullName>
    </submittedName>
</protein>
<dbReference type="EMBL" id="KZ819946">
    <property type="protein sequence ID" value="PWN50308.1"/>
    <property type="molecule type" value="Genomic_DNA"/>
</dbReference>
<gene>
    <name evidence="1" type="ORF">IE53DRAFT_387407</name>
</gene>
<dbReference type="Proteomes" id="UP000245626">
    <property type="component" value="Unassembled WGS sequence"/>
</dbReference>
<proteinExistence type="predicted"/>
<evidence type="ECO:0000313" key="1">
    <source>
        <dbReference type="EMBL" id="PWN50308.1"/>
    </source>
</evidence>
<reference evidence="1 2" key="1">
    <citation type="journal article" date="2018" name="Mol. Biol. Evol.">
        <title>Broad Genomic Sampling Reveals a Smut Pathogenic Ancestry of the Fungal Clade Ustilaginomycotina.</title>
        <authorList>
            <person name="Kijpornyongpan T."/>
            <person name="Mondo S.J."/>
            <person name="Barry K."/>
            <person name="Sandor L."/>
            <person name="Lee J."/>
            <person name="Lipzen A."/>
            <person name="Pangilinan J."/>
            <person name="LaButti K."/>
            <person name="Hainaut M."/>
            <person name="Henrissat B."/>
            <person name="Grigoriev I.V."/>
            <person name="Spatafora J.W."/>
            <person name="Aime M.C."/>
        </authorList>
    </citation>
    <scope>NUCLEOTIDE SEQUENCE [LARGE SCALE GENOMIC DNA]</scope>
    <source>
        <strain evidence="1 2">SA 807</strain>
    </source>
</reference>
<organism evidence="1 2">
    <name type="scientific">Violaceomyces palustris</name>
    <dbReference type="NCBI Taxonomy" id="1673888"/>
    <lineage>
        <taxon>Eukaryota</taxon>
        <taxon>Fungi</taxon>
        <taxon>Dikarya</taxon>
        <taxon>Basidiomycota</taxon>
        <taxon>Ustilaginomycotina</taxon>
        <taxon>Ustilaginomycetes</taxon>
        <taxon>Violaceomycetales</taxon>
        <taxon>Violaceomycetaceae</taxon>
        <taxon>Violaceomyces</taxon>
    </lineage>
</organism>
<name>A0ACD0NWW2_9BASI</name>
<evidence type="ECO:0000313" key="2">
    <source>
        <dbReference type="Proteomes" id="UP000245626"/>
    </source>
</evidence>
<keyword evidence="2" id="KW-1185">Reference proteome</keyword>
<accession>A0ACD0NWW2</accession>
<sequence>MVLDSVSVHLTWSERGPQSLSKPQDLLSNLSAVPLGLSLAALLSQLVKRVISEAFVRTHGTLFRGDYVKRQSALEPHLASLASSLSNIAARSVHLKERTRVAAQKLATICQEGRVNDEPSETPSLSNTLYSALIKADQRKFVPAKIPVNGKDDYC</sequence>